<gene>
    <name evidence="3" type="ORF">EHP00_713</name>
</gene>
<keyword evidence="4" id="KW-1185">Reference proteome</keyword>
<dbReference type="OrthoDB" id="2190933at2759"/>
<dbReference type="Proteomes" id="UP000192758">
    <property type="component" value="Unassembled WGS sequence"/>
</dbReference>
<feature type="transmembrane region" description="Helical" evidence="1">
    <location>
        <begin position="7"/>
        <end position="24"/>
    </location>
</feature>
<dbReference type="InterPro" id="IPR031497">
    <property type="entry name" value="8TM_micro"/>
</dbReference>
<feature type="transmembrane region" description="Helical" evidence="1">
    <location>
        <begin position="30"/>
        <end position="47"/>
    </location>
</feature>
<keyword evidence="1" id="KW-0472">Membrane</keyword>
<accession>A0A1W0E3T4</accession>
<feature type="transmembrane region" description="Helical" evidence="1">
    <location>
        <begin position="215"/>
        <end position="232"/>
    </location>
</feature>
<feature type="domain" description="Microsporidial 8TM transmembrane" evidence="2">
    <location>
        <begin position="30"/>
        <end position="270"/>
    </location>
</feature>
<proteinExistence type="predicted"/>
<evidence type="ECO:0000313" key="3">
    <source>
        <dbReference type="EMBL" id="OQS53891.1"/>
    </source>
</evidence>
<sequence length="278" mass="33327">MLRKKVVLFYFLVKILNVYGMFAVENKSVFMTRIAYAFCDILVAYKINNEKYLQYNIYTQSHISSLENLLILFKTNHPHLVDVLLSYINIYNTGNFENLMLLNISREIFINKEKSLISNRNTLQSMKKIYDSFKNFKNNNYAVGYSFKPFAYHLRKRIHLPCLNACWFVNLHTEEQFKKLIFQIYLIVSFCVYDIDPKMALLFKPGVTFTNYLPYILKSYYVNVYFVLYLMFTYLLENFKHGRIVGTNFLMWISFLFSLLYIFDKKDQFHKINKNKAV</sequence>
<evidence type="ECO:0000256" key="1">
    <source>
        <dbReference type="SAM" id="Phobius"/>
    </source>
</evidence>
<organism evidence="3 4">
    <name type="scientific">Ecytonucleospora hepatopenaei</name>
    <dbReference type="NCBI Taxonomy" id="646526"/>
    <lineage>
        <taxon>Eukaryota</taxon>
        <taxon>Fungi</taxon>
        <taxon>Fungi incertae sedis</taxon>
        <taxon>Microsporidia</taxon>
        <taxon>Enterocytozoonidae</taxon>
        <taxon>Ecytonucleospora</taxon>
    </lineage>
</organism>
<evidence type="ECO:0000313" key="4">
    <source>
        <dbReference type="Proteomes" id="UP000192758"/>
    </source>
</evidence>
<dbReference type="EMBL" id="MNPJ01000024">
    <property type="protein sequence ID" value="OQS53891.1"/>
    <property type="molecule type" value="Genomic_DNA"/>
</dbReference>
<evidence type="ECO:0000259" key="2">
    <source>
        <dbReference type="Pfam" id="PF17028"/>
    </source>
</evidence>
<name>A0A1W0E3T4_9MICR</name>
<keyword evidence="1" id="KW-1133">Transmembrane helix</keyword>
<feature type="transmembrane region" description="Helical" evidence="1">
    <location>
        <begin position="244"/>
        <end position="263"/>
    </location>
</feature>
<protein>
    <recommendedName>
        <fullName evidence="2">Microsporidial 8TM transmembrane domain-containing protein</fullName>
    </recommendedName>
</protein>
<comment type="caution">
    <text evidence="3">The sequence shown here is derived from an EMBL/GenBank/DDBJ whole genome shotgun (WGS) entry which is preliminary data.</text>
</comment>
<dbReference type="AlphaFoldDB" id="A0A1W0E3T4"/>
<dbReference type="Pfam" id="PF17028">
    <property type="entry name" value="8TM_micro"/>
    <property type="match status" value="1"/>
</dbReference>
<keyword evidence="1" id="KW-0812">Transmembrane</keyword>
<dbReference type="VEuPathDB" id="MicrosporidiaDB:EHP00_713"/>
<reference evidence="3 4" key="1">
    <citation type="journal article" date="2017" name="Environ. Microbiol.">
        <title>Decay of the glycolytic pathway and adaptation to intranuclear parasitism within Enterocytozoonidae microsporidia.</title>
        <authorList>
            <person name="Wiredu Boakye D."/>
            <person name="Jaroenlak P."/>
            <person name="Prachumwat A."/>
            <person name="Williams T.A."/>
            <person name="Bateman K.S."/>
            <person name="Itsathitphaisarn O."/>
            <person name="Sritunyalucksana K."/>
            <person name="Paszkiewicz K.H."/>
            <person name="Moore K.A."/>
            <person name="Stentiford G.D."/>
            <person name="Williams B.A."/>
        </authorList>
    </citation>
    <scope>NUCLEOTIDE SEQUENCE [LARGE SCALE GENOMIC DNA]</scope>
    <source>
        <strain evidence="3 4">TH1</strain>
    </source>
</reference>